<keyword evidence="3" id="KW-1185">Reference proteome</keyword>
<dbReference type="PANTHER" id="PTHR37833">
    <property type="entry name" value="LIPOPROTEIN-RELATED"/>
    <property type="match status" value="1"/>
</dbReference>
<dbReference type="PROSITE" id="PS51257">
    <property type="entry name" value="PROKAR_LIPOPROTEIN"/>
    <property type="match status" value="1"/>
</dbReference>
<reference evidence="3" key="1">
    <citation type="journal article" date="2019" name="Int. J. Syst. Evol. Microbiol.">
        <title>The Global Catalogue of Microorganisms (GCM) 10K type strain sequencing project: providing services to taxonomists for standard genome sequencing and annotation.</title>
        <authorList>
            <consortium name="The Broad Institute Genomics Platform"/>
            <consortium name="The Broad Institute Genome Sequencing Center for Infectious Disease"/>
            <person name="Wu L."/>
            <person name="Ma J."/>
        </authorList>
    </citation>
    <scope>NUCLEOTIDE SEQUENCE [LARGE SCALE GENOMIC DNA]</scope>
    <source>
        <strain evidence="3">KCTC 42247</strain>
    </source>
</reference>
<dbReference type="InterPro" id="IPR011467">
    <property type="entry name" value="DUF1573"/>
</dbReference>
<comment type="caution">
    <text evidence="2">The sequence shown here is derived from an EMBL/GenBank/DDBJ whole genome shotgun (WGS) entry which is preliminary data.</text>
</comment>
<dbReference type="Pfam" id="PF07610">
    <property type="entry name" value="DUF1573"/>
    <property type="match status" value="1"/>
</dbReference>
<dbReference type="Gene3D" id="2.60.40.10">
    <property type="entry name" value="Immunoglobulins"/>
    <property type="match status" value="1"/>
</dbReference>
<accession>A0ABW5UDI8</accession>
<keyword evidence="1" id="KW-0732">Signal</keyword>
<name>A0ABW5UDI8_9SPHI</name>
<proteinExistence type="predicted"/>
<dbReference type="Proteomes" id="UP001597418">
    <property type="component" value="Unassembled WGS sequence"/>
</dbReference>
<feature type="chain" id="PRO_5046873729" evidence="1">
    <location>
        <begin position="23"/>
        <end position="147"/>
    </location>
</feature>
<evidence type="ECO:0000313" key="2">
    <source>
        <dbReference type="EMBL" id="MFD2743989.1"/>
    </source>
</evidence>
<dbReference type="PANTHER" id="PTHR37833:SF1">
    <property type="entry name" value="SIGNAL PEPTIDE PROTEIN"/>
    <property type="match status" value="1"/>
</dbReference>
<evidence type="ECO:0000256" key="1">
    <source>
        <dbReference type="SAM" id="SignalP"/>
    </source>
</evidence>
<sequence>MKHLKNIAAGLTLLLLFACNNAGNTSDEQNSDSTAVAEVAKATTGNGEISFVDEVYDFGQITDGEVVEHTFKFTNTGTEPVIVSRVSTSCGCTTPEYTATPVAPNKDGEVKVRFDSHGQSGKQQKIITVVSNAKNNIQTIQLKGEVS</sequence>
<dbReference type="InterPro" id="IPR013783">
    <property type="entry name" value="Ig-like_fold"/>
</dbReference>
<dbReference type="RefSeq" id="WP_066750482.1">
    <property type="nucleotide sequence ID" value="NZ_JBHUMB010000014.1"/>
</dbReference>
<feature type="signal peptide" evidence="1">
    <location>
        <begin position="1"/>
        <end position="22"/>
    </location>
</feature>
<dbReference type="EMBL" id="JBHUMB010000014">
    <property type="protein sequence ID" value="MFD2743989.1"/>
    <property type="molecule type" value="Genomic_DNA"/>
</dbReference>
<organism evidence="2 3">
    <name type="scientific">Sphingobacterium populi</name>
    <dbReference type="NCBI Taxonomy" id="1812824"/>
    <lineage>
        <taxon>Bacteria</taxon>
        <taxon>Pseudomonadati</taxon>
        <taxon>Bacteroidota</taxon>
        <taxon>Sphingobacteriia</taxon>
        <taxon>Sphingobacteriales</taxon>
        <taxon>Sphingobacteriaceae</taxon>
        <taxon>Sphingobacterium</taxon>
    </lineage>
</organism>
<evidence type="ECO:0000313" key="3">
    <source>
        <dbReference type="Proteomes" id="UP001597418"/>
    </source>
</evidence>
<protein>
    <submittedName>
        <fullName evidence="2">DUF1573 domain-containing protein</fullName>
    </submittedName>
</protein>
<gene>
    <name evidence="2" type="ORF">ACFSQ6_11365</name>
</gene>